<gene>
    <name evidence="2" type="ORF">PAC_12041</name>
</gene>
<dbReference type="Proteomes" id="UP000184330">
    <property type="component" value="Unassembled WGS sequence"/>
</dbReference>
<evidence type="ECO:0000313" key="3">
    <source>
        <dbReference type="Proteomes" id="UP000184330"/>
    </source>
</evidence>
<organism evidence="2 3">
    <name type="scientific">Phialocephala subalpina</name>
    <dbReference type="NCBI Taxonomy" id="576137"/>
    <lineage>
        <taxon>Eukaryota</taxon>
        <taxon>Fungi</taxon>
        <taxon>Dikarya</taxon>
        <taxon>Ascomycota</taxon>
        <taxon>Pezizomycotina</taxon>
        <taxon>Leotiomycetes</taxon>
        <taxon>Helotiales</taxon>
        <taxon>Mollisiaceae</taxon>
        <taxon>Phialocephala</taxon>
        <taxon>Phialocephala fortinii species complex</taxon>
    </lineage>
</organism>
<feature type="signal peptide" evidence="1">
    <location>
        <begin position="1"/>
        <end position="18"/>
    </location>
</feature>
<dbReference type="AlphaFoldDB" id="A0A1L7XAU1"/>
<reference evidence="2 3" key="1">
    <citation type="submission" date="2016-03" db="EMBL/GenBank/DDBJ databases">
        <authorList>
            <person name="Ploux O."/>
        </authorList>
    </citation>
    <scope>NUCLEOTIDE SEQUENCE [LARGE SCALE GENOMIC DNA]</scope>
    <source>
        <strain evidence="2 3">UAMH 11012</strain>
    </source>
</reference>
<sequence>MKAFTVAALLNLSLLVAAVPPFDPAGAKNVGNNAATQFIGGQCLSNADCQSGCCANPTGICSGPGASTQNGKTGCGFVSAGGTASSSAAAAVSVIPVGAAKAATASGTSAAATSPANGGPAFDPAGAKNVGNAAGQQFIGGQCLSGADCQSTCCAGPSGICSGLGAQTQAGKTGCGFVSGSASNAGAAAAVGSSSSAAAVAQSTTAASTASKGGPAFDVSGAKNVGNGKGVQFIGGQCLSGADCQSTCCAGPSGICSGLGAQTQAGKTGCGFVSTKKLLRV</sequence>
<evidence type="ECO:0000313" key="2">
    <source>
        <dbReference type="EMBL" id="CZR62144.1"/>
    </source>
</evidence>
<keyword evidence="3" id="KW-1185">Reference proteome</keyword>
<proteinExistence type="predicted"/>
<dbReference type="OrthoDB" id="2132010at2759"/>
<keyword evidence="1" id="KW-0732">Signal</keyword>
<dbReference type="EMBL" id="FJOG01000020">
    <property type="protein sequence ID" value="CZR62144.1"/>
    <property type="molecule type" value="Genomic_DNA"/>
</dbReference>
<protein>
    <recommendedName>
        <fullName evidence="4">Biotrophy-associated secreted protein 2</fullName>
    </recommendedName>
</protein>
<accession>A0A1L7XAU1</accession>
<feature type="chain" id="PRO_5009875247" description="Biotrophy-associated secreted protein 2" evidence="1">
    <location>
        <begin position="19"/>
        <end position="281"/>
    </location>
</feature>
<evidence type="ECO:0008006" key="4">
    <source>
        <dbReference type="Google" id="ProtNLM"/>
    </source>
</evidence>
<evidence type="ECO:0000256" key="1">
    <source>
        <dbReference type="SAM" id="SignalP"/>
    </source>
</evidence>
<name>A0A1L7XAU1_9HELO</name>